<organism evidence="5 6">
    <name type="scientific">Devosia algicola</name>
    <dbReference type="NCBI Taxonomy" id="3026418"/>
    <lineage>
        <taxon>Bacteria</taxon>
        <taxon>Pseudomonadati</taxon>
        <taxon>Pseudomonadota</taxon>
        <taxon>Alphaproteobacteria</taxon>
        <taxon>Hyphomicrobiales</taxon>
        <taxon>Devosiaceae</taxon>
        <taxon>Devosia</taxon>
    </lineage>
</organism>
<dbReference type="InterPro" id="IPR001910">
    <property type="entry name" value="Inosine/uridine_hydrolase_dom"/>
</dbReference>
<dbReference type="EMBL" id="CP118246">
    <property type="protein sequence ID" value="WDR01924.1"/>
    <property type="molecule type" value="Genomic_DNA"/>
</dbReference>
<accession>A0ABY7YL53</accession>
<reference evidence="5 6" key="1">
    <citation type="submission" date="2023-02" db="EMBL/GenBank/DDBJ databases">
        <title>Devosia algicola sp. nov., isolated from the phycosphere of marine algae.</title>
        <authorList>
            <person name="Kim J.M."/>
            <person name="Lee J.K."/>
            <person name="Choi B.J."/>
            <person name="Bayburt H."/>
            <person name="Jeon C.O."/>
        </authorList>
    </citation>
    <scope>NUCLEOTIDE SEQUENCE [LARGE SCALE GENOMIC DNA]</scope>
    <source>
        <strain evidence="5 6">G20-9</strain>
    </source>
</reference>
<dbReference type="SUPFAM" id="SSF53590">
    <property type="entry name" value="Nucleoside hydrolase"/>
    <property type="match status" value="1"/>
</dbReference>
<evidence type="ECO:0000313" key="6">
    <source>
        <dbReference type="Proteomes" id="UP001220530"/>
    </source>
</evidence>
<dbReference type="Proteomes" id="UP001220530">
    <property type="component" value="Chromosome"/>
</dbReference>
<protein>
    <submittedName>
        <fullName evidence="5">Nucleoside hydrolase</fullName>
    </submittedName>
</protein>
<keyword evidence="2" id="KW-0326">Glycosidase</keyword>
<keyword evidence="3" id="KW-0812">Transmembrane</keyword>
<keyword evidence="3" id="KW-1133">Transmembrane helix</keyword>
<dbReference type="InterPro" id="IPR036452">
    <property type="entry name" value="Ribo_hydro-like"/>
</dbReference>
<feature type="domain" description="Inosine/uridine-preferring nucleoside hydrolase" evidence="4">
    <location>
        <begin position="58"/>
        <end position="312"/>
    </location>
</feature>
<keyword evidence="1 5" id="KW-0378">Hydrolase</keyword>
<dbReference type="PANTHER" id="PTHR12304:SF4">
    <property type="entry name" value="URIDINE NUCLEOSIDASE"/>
    <property type="match status" value="1"/>
</dbReference>
<sequence length="373" mass="39399">MPRLGRIATRTGLAIAVLIGVVALLLALPVPVWRTGRLPEPPLPVIESGPQIELSHRVWIDTDAACGLSRRSDPDDCLTLMLLARAPNIEIAGVSSVFGNAALKDTDRTVRTLADKLRAEGAKVPQIMRGAAAPGTPSTPAEAALQQALAQGPLTILALGPLTNIAAALQGRAALQTNVVRIVAVMGRRPGHIFHPSEGVGHGMLFGHGPVFRDLNFDLDRDAAVKIVAMGLPLSLIPYDVARGVSLTSANLDTISHAGPVGDWVASGARGWLDFWQTDIGLPGFHPYDLLAGAYLLDPAFFDCAMVNAWVGHDDQLHNLWFSDPVALQVAVRANAPGAPLAESSAVYCVTTDAALEPWLMKRLAGGTTQAHL</sequence>
<dbReference type="GO" id="GO:0016787">
    <property type="term" value="F:hydrolase activity"/>
    <property type="evidence" value="ECO:0007669"/>
    <property type="project" value="UniProtKB-KW"/>
</dbReference>
<dbReference type="PANTHER" id="PTHR12304">
    <property type="entry name" value="INOSINE-URIDINE PREFERRING NUCLEOSIDE HYDROLASE"/>
    <property type="match status" value="1"/>
</dbReference>
<keyword evidence="6" id="KW-1185">Reference proteome</keyword>
<proteinExistence type="predicted"/>
<evidence type="ECO:0000256" key="3">
    <source>
        <dbReference type="SAM" id="Phobius"/>
    </source>
</evidence>
<feature type="transmembrane region" description="Helical" evidence="3">
    <location>
        <begin position="12"/>
        <end position="33"/>
    </location>
</feature>
<evidence type="ECO:0000259" key="4">
    <source>
        <dbReference type="Pfam" id="PF01156"/>
    </source>
</evidence>
<dbReference type="InterPro" id="IPR023186">
    <property type="entry name" value="IUNH"/>
</dbReference>
<dbReference type="RefSeq" id="WP_282218333.1">
    <property type="nucleotide sequence ID" value="NZ_CP118246.1"/>
</dbReference>
<keyword evidence="3" id="KW-0472">Membrane</keyword>
<gene>
    <name evidence="5" type="ORF">PSQ19_14640</name>
</gene>
<evidence type="ECO:0000313" key="5">
    <source>
        <dbReference type="EMBL" id="WDR01924.1"/>
    </source>
</evidence>
<dbReference type="Pfam" id="PF01156">
    <property type="entry name" value="IU_nuc_hydro"/>
    <property type="match status" value="1"/>
</dbReference>
<evidence type="ECO:0000256" key="1">
    <source>
        <dbReference type="ARBA" id="ARBA00022801"/>
    </source>
</evidence>
<evidence type="ECO:0000256" key="2">
    <source>
        <dbReference type="ARBA" id="ARBA00023295"/>
    </source>
</evidence>
<dbReference type="Gene3D" id="3.90.245.10">
    <property type="entry name" value="Ribonucleoside hydrolase-like"/>
    <property type="match status" value="1"/>
</dbReference>
<name>A0ABY7YL53_9HYPH</name>